<organism evidence="2 3">
    <name type="scientific">Vanilla planifolia</name>
    <name type="common">Vanilla</name>
    <dbReference type="NCBI Taxonomy" id="51239"/>
    <lineage>
        <taxon>Eukaryota</taxon>
        <taxon>Viridiplantae</taxon>
        <taxon>Streptophyta</taxon>
        <taxon>Embryophyta</taxon>
        <taxon>Tracheophyta</taxon>
        <taxon>Spermatophyta</taxon>
        <taxon>Magnoliopsida</taxon>
        <taxon>Liliopsida</taxon>
        <taxon>Asparagales</taxon>
        <taxon>Orchidaceae</taxon>
        <taxon>Vanilloideae</taxon>
        <taxon>Vanilleae</taxon>
        <taxon>Vanilla</taxon>
    </lineage>
</organism>
<proteinExistence type="predicted"/>
<reference evidence="2 3" key="1">
    <citation type="journal article" date="2020" name="Nat. Food">
        <title>A phased Vanilla planifolia genome enables genetic improvement of flavour and production.</title>
        <authorList>
            <person name="Hasing T."/>
            <person name="Tang H."/>
            <person name="Brym M."/>
            <person name="Khazi F."/>
            <person name="Huang T."/>
            <person name="Chambers A.H."/>
        </authorList>
    </citation>
    <scope>NUCLEOTIDE SEQUENCE [LARGE SCALE GENOMIC DNA]</scope>
    <source>
        <tissue evidence="2">Leaf</tissue>
    </source>
</reference>
<evidence type="ECO:0000256" key="1">
    <source>
        <dbReference type="SAM" id="MobiDB-lite"/>
    </source>
</evidence>
<sequence>MVDSPVAGEGNVEEVDGGAVEGKADIPGVAVGVGEKGTADASAGEEPGEVSSLRLVPSSRRSVSFSCLRFPLIVNRVGGRQCACPFAE</sequence>
<accession>A0A835PGC6</accession>
<dbReference type="EMBL" id="JADCNL010000080">
    <property type="protein sequence ID" value="KAG0450948.1"/>
    <property type="molecule type" value="Genomic_DNA"/>
</dbReference>
<evidence type="ECO:0000313" key="3">
    <source>
        <dbReference type="Proteomes" id="UP000636800"/>
    </source>
</evidence>
<comment type="caution">
    <text evidence="2">The sequence shown here is derived from an EMBL/GenBank/DDBJ whole genome shotgun (WGS) entry which is preliminary data.</text>
</comment>
<dbReference type="AlphaFoldDB" id="A0A835PGC6"/>
<protein>
    <submittedName>
        <fullName evidence="2">Uncharacterized protein</fullName>
    </submittedName>
</protein>
<gene>
    <name evidence="2" type="ORF">HPP92_026642</name>
</gene>
<feature type="region of interest" description="Disordered" evidence="1">
    <location>
        <begin position="1"/>
        <end position="20"/>
    </location>
</feature>
<dbReference type="Proteomes" id="UP000636800">
    <property type="component" value="Unassembled WGS sequence"/>
</dbReference>
<name>A0A835PGC6_VANPL</name>
<keyword evidence="3" id="KW-1185">Reference proteome</keyword>
<dbReference type="OrthoDB" id="1932324at2759"/>
<evidence type="ECO:0000313" key="2">
    <source>
        <dbReference type="EMBL" id="KAG0450948.1"/>
    </source>
</evidence>